<comment type="caution">
    <text evidence="2">The sequence shown here is derived from an EMBL/GenBank/DDBJ whole genome shotgun (WGS) entry which is preliminary data.</text>
</comment>
<protein>
    <recommendedName>
        <fullName evidence="4">DUF4369 domain-containing protein</fullName>
    </recommendedName>
</protein>
<dbReference type="RefSeq" id="WP_143918980.1">
    <property type="nucleotide sequence ID" value="NZ_CANMIK010000104.1"/>
</dbReference>
<keyword evidence="1" id="KW-0732">Signal</keyword>
<dbReference type="OrthoDB" id="1159410at2"/>
<accession>A0A554VAW9</accession>
<feature type="chain" id="PRO_5021876816" description="DUF4369 domain-containing protein" evidence="1">
    <location>
        <begin position="28"/>
        <end position="205"/>
    </location>
</feature>
<gene>
    <name evidence="2" type="ORF">FOF46_29210</name>
</gene>
<reference evidence="2 3" key="1">
    <citation type="submission" date="2019-07" db="EMBL/GenBank/DDBJ databases">
        <title>The draft genome sequence of Aquimarina algiphila M91.</title>
        <authorList>
            <person name="Meng X."/>
        </authorList>
    </citation>
    <scope>NUCLEOTIDE SEQUENCE [LARGE SCALE GENOMIC DNA]</scope>
    <source>
        <strain evidence="2 3">M91</strain>
    </source>
</reference>
<dbReference type="AlphaFoldDB" id="A0A554VAW9"/>
<name>A0A554VAW9_9FLAO</name>
<organism evidence="2 3">
    <name type="scientific">Aquimarina algiphila</name>
    <dbReference type="NCBI Taxonomy" id="2047982"/>
    <lineage>
        <taxon>Bacteria</taxon>
        <taxon>Pseudomonadati</taxon>
        <taxon>Bacteroidota</taxon>
        <taxon>Flavobacteriia</taxon>
        <taxon>Flavobacteriales</taxon>
        <taxon>Flavobacteriaceae</taxon>
        <taxon>Aquimarina</taxon>
    </lineage>
</organism>
<evidence type="ECO:0000313" key="3">
    <source>
        <dbReference type="Proteomes" id="UP000318833"/>
    </source>
</evidence>
<feature type="signal peptide" evidence="1">
    <location>
        <begin position="1"/>
        <end position="27"/>
    </location>
</feature>
<keyword evidence="3" id="KW-1185">Reference proteome</keyword>
<evidence type="ECO:0000313" key="2">
    <source>
        <dbReference type="EMBL" id="TSE03471.1"/>
    </source>
</evidence>
<sequence length="205" mass="23796">MRNVNTWNTKKLLLTLVILCFFIQMKAQNDQISIQSINDREFTVSSINGIPFTIVLENSNNDGQYQLGSNGRLTFKVEDLIGKRSTLRIVLQEKIFLSLEDKLVAQYQADVKWIESKLQITEGEFKIFPSRPIFTEAGLEKLKGKVFEYATSDKKEDYFNQWIEKVNYSYGAVGYFNEIFDASNGEDNAQRHNFLPINIYEELHK</sequence>
<proteinExistence type="predicted"/>
<evidence type="ECO:0000256" key="1">
    <source>
        <dbReference type="SAM" id="SignalP"/>
    </source>
</evidence>
<evidence type="ECO:0008006" key="4">
    <source>
        <dbReference type="Google" id="ProtNLM"/>
    </source>
</evidence>
<dbReference type="Proteomes" id="UP000318833">
    <property type="component" value="Unassembled WGS sequence"/>
</dbReference>
<dbReference type="EMBL" id="VLNR01000109">
    <property type="protein sequence ID" value="TSE03471.1"/>
    <property type="molecule type" value="Genomic_DNA"/>
</dbReference>